<evidence type="ECO:0000313" key="3">
    <source>
        <dbReference type="Proteomes" id="UP001148018"/>
    </source>
</evidence>
<dbReference type="AlphaFoldDB" id="A0A9Q0ESK6"/>
<name>A0A9Q0ESK6_9TELE</name>
<proteinExistence type="predicted"/>
<dbReference type="OrthoDB" id="444265at2759"/>
<reference evidence="2" key="1">
    <citation type="submission" date="2022-07" db="EMBL/GenBank/DDBJ databases">
        <title>Chromosome-level genome of Muraenolepis orangiensis.</title>
        <authorList>
            <person name="Kim J."/>
        </authorList>
    </citation>
    <scope>NUCLEOTIDE SEQUENCE</scope>
    <source>
        <strain evidence="2">KU_S4_2022</strain>
        <tissue evidence="2">Muscle</tissue>
    </source>
</reference>
<accession>A0A9Q0ESK6</accession>
<keyword evidence="3" id="KW-1185">Reference proteome</keyword>
<evidence type="ECO:0000313" key="2">
    <source>
        <dbReference type="EMBL" id="KAJ3610923.1"/>
    </source>
</evidence>
<feature type="region of interest" description="Disordered" evidence="1">
    <location>
        <begin position="1"/>
        <end position="28"/>
    </location>
</feature>
<organism evidence="2 3">
    <name type="scientific">Muraenolepis orangiensis</name>
    <name type="common">Patagonian moray cod</name>
    <dbReference type="NCBI Taxonomy" id="630683"/>
    <lineage>
        <taxon>Eukaryota</taxon>
        <taxon>Metazoa</taxon>
        <taxon>Chordata</taxon>
        <taxon>Craniata</taxon>
        <taxon>Vertebrata</taxon>
        <taxon>Euteleostomi</taxon>
        <taxon>Actinopterygii</taxon>
        <taxon>Neopterygii</taxon>
        <taxon>Teleostei</taxon>
        <taxon>Neoteleostei</taxon>
        <taxon>Acanthomorphata</taxon>
        <taxon>Zeiogadaria</taxon>
        <taxon>Gadariae</taxon>
        <taxon>Gadiformes</taxon>
        <taxon>Muraenolepidoidei</taxon>
        <taxon>Muraenolepididae</taxon>
        <taxon>Muraenolepis</taxon>
    </lineage>
</organism>
<protein>
    <submittedName>
        <fullName evidence="2">Uncharacterized protein</fullName>
    </submittedName>
</protein>
<dbReference type="EMBL" id="JANIIK010000038">
    <property type="protein sequence ID" value="KAJ3610923.1"/>
    <property type="molecule type" value="Genomic_DNA"/>
</dbReference>
<sequence>MVDPDGSLDAVAGLGLTSPLTPTKPFTSKPPALFTAIGGSAGPYPPIPGSLPEIMPGPVAAAAAAAAAAVVAASAPAKGQHEPARALSAVVGAMGAGLGGPPFGRIRPSGEEAIAQK</sequence>
<dbReference type="Proteomes" id="UP001148018">
    <property type="component" value="Unassembled WGS sequence"/>
</dbReference>
<gene>
    <name evidence="2" type="ORF">NHX12_023013</name>
</gene>
<comment type="caution">
    <text evidence="2">The sequence shown here is derived from an EMBL/GenBank/DDBJ whole genome shotgun (WGS) entry which is preliminary data.</text>
</comment>
<evidence type="ECO:0000256" key="1">
    <source>
        <dbReference type="SAM" id="MobiDB-lite"/>
    </source>
</evidence>